<protein>
    <submittedName>
        <fullName evidence="1">Uncharacterized protein</fullName>
    </submittedName>
</protein>
<sequence length="146" mass="16415">MAYHGRRGGQGLEENCSSDAVDKWEADTWPAAGEGCSYKESVKKWERAQCASGGCSANFETHTKIVEAFHETVVDPLLIASSYLPRRCFVETVDSLHDIVDDFVEKFYHVSDRDWLNSLAQVDGAVEDWKRTAVVMFFTSGKLTRD</sequence>
<gene>
    <name evidence="1" type="ORF">Scep_021725</name>
</gene>
<evidence type="ECO:0000313" key="1">
    <source>
        <dbReference type="EMBL" id="KAK9104881.1"/>
    </source>
</evidence>
<organism evidence="1 2">
    <name type="scientific">Stephania cephalantha</name>
    <dbReference type="NCBI Taxonomy" id="152367"/>
    <lineage>
        <taxon>Eukaryota</taxon>
        <taxon>Viridiplantae</taxon>
        <taxon>Streptophyta</taxon>
        <taxon>Embryophyta</taxon>
        <taxon>Tracheophyta</taxon>
        <taxon>Spermatophyta</taxon>
        <taxon>Magnoliopsida</taxon>
        <taxon>Ranunculales</taxon>
        <taxon>Menispermaceae</taxon>
        <taxon>Menispermoideae</taxon>
        <taxon>Cissampelideae</taxon>
        <taxon>Stephania</taxon>
    </lineage>
</organism>
<keyword evidence="2" id="KW-1185">Reference proteome</keyword>
<evidence type="ECO:0000313" key="2">
    <source>
        <dbReference type="Proteomes" id="UP001419268"/>
    </source>
</evidence>
<name>A0AAP0I1M0_9MAGN</name>
<dbReference type="AlphaFoldDB" id="A0AAP0I1M0"/>
<reference evidence="1 2" key="1">
    <citation type="submission" date="2024-01" db="EMBL/GenBank/DDBJ databases">
        <title>Genome assemblies of Stephania.</title>
        <authorList>
            <person name="Yang L."/>
        </authorList>
    </citation>
    <scope>NUCLEOTIDE SEQUENCE [LARGE SCALE GENOMIC DNA]</scope>
    <source>
        <strain evidence="1">JXDWG</strain>
        <tissue evidence="1">Leaf</tissue>
    </source>
</reference>
<proteinExistence type="predicted"/>
<comment type="caution">
    <text evidence="1">The sequence shown here is derived from an EMBL/GenBank/DDBJ whole genome shotgun (WGS) entry which is preliminary data.</text>
</comment>
<dbReference type="EMBL" id="JBBNAG010000009">
    <property type="protein sequence ID" value="KAK9104881.1"/>
    <property type="molecule type" value="Genomic_DNA"/>
</dbReference>
<dbReference type="Proteomes" id="UP001419268">
    <property type="component" value="Unassembled WGS sequence"/>
</dbReference>
<accession>A0AAP0I1M0</accession>